<evidence type="ECO:0000313" key="1">
    <source>
        <dbReference type="EMBL" id="CFR01450.1"/>
    </source>
</evidence>
<gene>
    <name evidence="1" type="ORF">ERS008524_02208</name>
</gene>
<reference evidence="1 2" key="1">
    <citation type="submission" date="2015-03" db="EMBL/GenBank/DDBJ databases">
        <authorList>
            <consortium name="Pathogen Informatics"/>
            <person name="Murphy D."/>
        </authorList>
    </citation>
    <scope>NUCLEOTIDE SEQUENCE [LARGE SCALE GENOMIC DNA]</scope>
    <source>
        <strain evidence="1 2">3400/83</strain>
    </source>
</reference>
<dbReference type="EMBL" id="CGCB01000012">
    <property type="protein sequence ID" value="CFR01450.1"/>
    <property type="molecule type" value="Genomic_DNA"/>
</dbReference>
<proteinExistence type="predicted"/>
<evidence type="ECO:0000313" key="2">
    <source>
        <dbReference type="Proteomes" id="UP000046784"/>
    </source>
</evidence>
<protein>
    <submittedName>
        <fullName evidence="1">Uncharacterized protein</fullName>
    </submittedName>
</protein>
<dbReference type="Proteomes" id="UP000046784">
    <property type="component" value="Unassembled WGS sequence"/>
</dbReference>
<comment type="caution">
    <text evidence="1">The sequence shown here is derived from an EMBL/GenBank/DDBJ whole genome shotgun (WGS) entry which is preliminary data.</text>
</comment>
<sequence length="44" mass="4744">MTGCSYTTQYIGCPLKANVVSRNSDNSLPATVFLGVADTEKEVY</sequence>
<name>A0AAI8ZRA9_YERFR</name>
<dbReference type="AlphaFoldDB" id="A0AAI8ZRA9"/>
<accession>A0AAI8ZRA9</accession>
<organism evidence="1 2">
    <name type="scientific">Yersinia frederiksenii</name>
    <dbReference type="NCBI Taxonomy" id="29484"/>
    <lineage>
        <taxon>Bacteria</taxon>
        <taxon>Pseudomonadati</taxon>
        <taxon>Pseudomonadota</taxon>
        <taxon>Gammaproteobacteria</taxon>
        <taxon>Enterobacterales</taxon>
        <taxon>Yersiniaceae</taxon>
        <taxon>Yersinia</taxon>
    </lineage>
</organism>